<accession>A0A0C3P1D1</accession>
<feature type="compositionally biased region" description="Polar residues" evidence="1">
    <location>
        <begin position="412"/>
        <end position="428"/>
    </location>
</feature>
<dbReference type="InParanoid" id="A0A0C3P1D1"/>
<evidence type="ECO:0008006" key="4">
    <source>
        <dbReference type="Google" id="ProtNLM"/>
    </source>
</evidence>
<dbReference type="STRING" id="870435.A0A0C3P1D1"/>
<dbReference type="Proteomes" id="UP000054217">
    <property type="component" value="Unassembled WGS sequence"/>
</dbReference>
<evidence type="ECO:0000313" key="2">
    <source>
        <dbReference type="EMBL" id="KIO06855.1"/>
    </source>
</evidence>
<dbReference type="OrthoDB" id="3071736at2759"/>
<dbReference type="EMBL" id="KN831961">
    <property type="protein sequence ID" value="KIO06855.1"/>
    <property type="molecule type" value="Genomic_DNA"/>
</dbReference>
<reference evidence="2 3" key="1">
    <citation type="submission" date="2014-04" db="EMBL/GenBank/DDBJ databases">
        <authorList>
            <consortium name="DOE Joint Genome Institute"/>
            <person name="Kuo A."/>
            <person name="Kohler A."/>
            <person name="Costa M.D."/>
            <person name="Nagy L.G."/>
            <person name="Floudas D."/>
            <person name="Copeland A."/>
            <person name="Barry K.W."/>
            <person name="Cichocki N."/>
            <person name="Veneault-Fourrey C."/>
            <person name="LaButti K."/>
            <person name="Lindquist E.A."/>
            <person name="Lipzen A."/>
            <person name="Lundell T."/>
            <person name="Morin E."/>
            <person name="Murat C."/>
            <person name="Sun H."/>
            <person name="Tunlid A."/>
            <person name="Henrissat B."/>
            <person name="Grigoriev I.V."/>
            <person name="Hibbett D.S."/>
            <person name="Martin F."/>
            <person name="Nordberg H.P."/>
            <person name="Cantor M.N."/>
            <person name="Hua S.X."/>
        </authorList>
    </citation>
    <scope>NUCLEOTIDE SEQUENCE [LARGE SCALE GENOMIC DNA]</scope>
    <source>
        <strain evidence="2 3">Marx 270</strain>
    </source>
</reference>
<feature type="region of interest" description="Disordered" evidence="1">
    <location>
        <begin position="182"/>
        <end position="253"/>
    </location>
</feature>
<sequence>MSVDQLSASLASASVSSNPPRSLASHLSNETAKYLPRASREGQPLHASSPPSLLARRKDASARANDLLDEDPFASLYLPNPSLRRRSSRLSRWLAELPNQSGLSTPSDIDDLSHVDPVGTRCNPYLAYPNLGTTTHGRTCEDGASTHDYILVDNVEAPTYPADQPVQVKASHEQALSDATIRHSNAAPSSRNFHFSIRPASPSMSSTTSRNPSKLSMFHKSSRAGSSSKASLAGQHARSSSSQSSPPHAGLQVPENSAWRWRPSVLGHFQSASVPDNRLLSPADVTLDRSRPSMSSSTNTFSSTPTATTKIDADGDSPIPSSTPSKASSIFGSIRSRADRSRTSFQQPSKPDVRMSSSPSAWSQPRSSLNLPGPPGLSRTIARKASVLRLPFTNKPKSSPHNAANQAVVEEQGSSQPHVLYTSRNNGPRVSLSSISSQSRRKKLVVSGIALNDNARLEAVQRWCESFGEVDQITRMPNGDLHVNFRKAEVADMVCRVRARVQIAGVGSVHLSWTYGHKRT</sequence>
<feature type="compositionally biased region" description="Low complexity" evidence="1">
    <location>
        <begin position="356"/>
        <end position="368"/>
    </location>
</feature>
<organism evidence="2 3">
    <name type="scientific">Pisolithus tinctorius Marx 270</name>
    <dbReference type="NCBI Taxonomy" id="870435"/>
    <lineage>
        <taxon>Eukaryota</taxon>
        <taxon>Fungi</taxon>
        <taxon>Dikarya</taxon>
        <taxon>Basidiomycota</taxon>
        <taxon>Agaricomycotina</taxon>
        <taxon>Agaricomycetes</taxon>
        <taxon>Agaricomycetidae</taxon>
        <taxon>Boletales</taxon>
        <taxon>Sclerodermatineae</taxon>
        <taxon>Pisolithaceae</taxon>
        <taxon>Pisolithus</taxon>
    </lineage>
</organism>
<feature type="compositionally biased region" description="Polar residues" evidence="1">
    <location>
        <begin position="319"/>
        <end position="331"/>
    </location>
</feature>
<dbReference type="HOGENOM" id="CLU_624100_0_0_1"/>
<feature type="region of interest" description="Disordered" evidence="1">
    <location>
        <begin position="1"/>
        <end position="60"/>
    </location>
</feature>
<protein>
    <recommendedName>
        <fullName evidence="4">RRM domain-containing protein</fullName>
    </recommendedName>
</protein>
<feature type="compositionally biased region" description="Polar residues" evidence="1">
    <location>
        <begin position="395"/>
        <end position="405"/>
    </location>
</feature>
<feature type="compositionally biased region" description="Low complexity" evidence="1">
    <location>
        <begin position="1"/>
        <end position="17"/>
    </location>
</feature>
<feature type="compositionally biased region" description="Low complexity" evidence="1">
    <location>
        <begin position="292"/>
        <end position="309"/>
    </location>
</feature>
<gene>
    <name evidence="2" type="ORF">M404DRAFT_415791</name>
</gene>
<feature type="compositionally biased region" description="Polar residues" evidence="1">
    <location>
        <begin position="202"/>
        <end position="214"/>
    </location>
</feature>
<name>A0A0C3P1D1_PISTI</name>
<feature type="region of interest" description="Disordered" evidence="1">
    <location>
        <begin position="392"/>
        <end position="435"/>
    </location>
</feature>
<dbReference type="AlphaFoldDB" id="A0A0C3P1D1"/>
<proteinExistence type="predicted"/>
<feature type="compositionally biased region" description="Low complexity" evidence="1">
    <location>
        <begin position="223"/>
        <end position="245"/>
    </location>
</feature>
<evidence type="ECO:0000256" key="1">
    <source>
        <dbReference type="SAM" id="MobiDB-lite"/>
    </source>
</evidence>
<feature type="region of interest" description="Disordered" evidence="1">
    <location>
        <begin position="287"/>
        <end position="378"/>
    </location>
</feature>
<evidence type="ECO:0000313" key="3">
    <source>
        <dbReference type="Proteomes" id="UP000054217"/>
    </source>
</evidence>
<reference evidence="3" key="2">
    <citation type="submission" date="2015-01" db="EMBL/GenBank/DDBJ databases">
        <title>Evolutionary Origins and Diversification of the Mycorrhizal Mutualists.</title>
        <authorList>
            <consortium name="DOE Joint Genome Institute"/>
            <consortium name="Mycorrhizal Genomics Consortium"/>
            <person name="Kohler A."/>
            <person name="Kuo A."/>
            <person name="Nagy L.G."/>
            <person name="Floudas D."/>
            <person name="Copeland A."/>
            <person name="Barry K.W."/>
            <person name="Cichocki N."/>
            <person name="Veneault-Fourrey C."/>
            <person name="LaButti K."/>
            <person name="Lindquist E.A."/>
            <person name="Lipzen A."/>
            <person name="Lundell T."/>
            <person name="Morin E."/>
            <person name="Murat C."/>
            <person name="Riley R."/>
            <person name="Ohm R."/>
            <person name="Sun H."/>
            <person name="Tunlid A."/>
            <person name="Henrissat B."/>
            <person name="Grigoriev I.V."/>
            <person name="Hibbett D.S."/>
            <person name="Martin F."/>
        </authorList>
    </citation>
    <scope>NUCLEOTIDE SEQUENCE [LARGE SCALE GENOMIC DNA]</scope>
    <source>
        <strain evidence="3">Marx 270</strain>
    </source>
</reference>
<keyword evidence="3" id="KW-1185">Reference proteome</keyword>
<feature type="compositionally biased region" description="Polar residues" evidence="1">
    <location>
        <begin position="182"/>
        <end position="193"/>
    </location>
</feature>